<dbReference type="eggNOG" id="arCOG02527">
    <property type="taxonomic scope" value="Archaea"/>
</dbReference>
<organism evidence="3 4">
    <name type="scientific">Methanoregula boonei (strain DSM 21154 / JCM 14090 / 6A8)</name>
    <dbReference type="NCBI Taxonomy" id="456442"/>
    <lineage>
        <taxon>Archaea</taxon>
        <taxon>Methanobacteriati</taxon>
        <taxon>Methanobacteriota</taxon>
        <taxon>Stenosarchaea group</taxon>
        <taxon>Methanomicrobia</taxon>
        <taxon>Methanomicrobiales</taxon>
        <taxon>Methanoregulaceae</taxon>
        <taxon>Methanoregula</taxon>
    </lineage>
</organism>
<dbReference type="InterPro" id="IPR022409">
    <property type="entry name" value="PKD/Chitinase_dom"/>
</dbReference>
<dbReference type="PANTHER" id="PTHR36842">
    <property type="entry name" value="PROTEIN TOLB HOMOLOG"/>
    <property type="match status" value="1"/>
</dbReference>
<dbReference type="InterPro" id="IPR000601">
    <property type="entry name" value="PKD_dom"/>
</dbReference>
<dbReference type="FunFam" id="2.60.40.10:FF:000270">
    <property type="entry name" value="Cell surface protein"/>
    <property type="match status" value="4"/>
</dbReference>
<dbReference type="HOGENOM" id="CLU_038660_0_0_2"/>
<evidence type="ECO:0000256" key="1">
    <source>
        <dbReference type="SAM" id="Phobius"/>
    </source>
</evidence>
<dbReference type="PROSITE" id="PS51257">
    <property type="entry name" value="PROKAR_LIPOPROTEIN"/>
    <property type="match status" value="1"/>
</dbReference>
<feature type="domain" description="PKD" evidence="2">
    <location>
        <begin position="298"/>
        <end position="381"/>
    </location>
</feature>
<dbReference type="SUPFAM" id="SSF49299">
    <property type="entry name" value="PKD domain"/>
    <property type="match status" value="4"/>
</dbReference>
<dbReference type="InterPro" id="IPR035986">
    <property type="entry name" value="PKD_dom_sf"/>
</dbReference>
<dbReference type="Proteomes" id="UP000002408">
    <property type="component" value="Chromosome"/>
</dbReference>
<dbReference type="STRING" id="456442.Mboo_1440"/>
<dbReference type="PROSITE" id="PS50093">
    <property type="entry name" value="PKD"/>
    <property type="match status" value="4"/>
</dbReference>
<dbReference type="AlphaFoldDB" id="A7I897"/>
<dbReference type="PROSITE" id="PS51326">
    <property type="entry name" value="AVIDIN_2"/>
    <property type="match status" value="1"/>
</dbReference>
<evidence type="ECO:0000313" key="4">
    <source>
        <dbReference type="Proteomes" id="UP000002408"/>
    </source>
</evidence>
<dbReference type="GO" id="GO:0009374">
    <property type="term" value="F:biotin binding"/>
    <property type="evidence" value="ECO:0007669"/>
    <property type="project" value="InterPro"/>
</dbReference>
<dbReference type="Pfam" id="PF18911">
    <property type="entry name" value="PKD_4"/>
    <property type="match status" value="4"/>
</dbReference>
<reference evidence="4" key="1">
    <citation type="journal article" date="2015" name="Microbiology">
        <title>Genome of Methanoregula boonei 6A8 reveals adaptations to oligotrophic peatland environments.</title>
        <authorList>
            <person name="Braeuer S."/>
            <person name="Cadillo-Quiroz H."/>
            <person name="Kyrpides N."/>
            <person name="Woyke T."/>
            <person name="Goodwin L."/>
            <person name="Detter C."/>
            <person name="Podell S."/>
            <person name="Yavitt J.B."/>
            <person name="Zinder S.H."/>
        </authorList>
    </citation>
    <scope>NUCLEOTIDE SEQUENCE [LARGE SCALE GENOMIC DNA]</scope>
    <source>
        <strain evidence="4">DSM 21154 / JCM 14090 / 6A8</strain>
    </source>
</reference>
<feature type="domain" description="PKD" evidence="2">
    <location>
        <begin position="131"/>
        <end position="213"/>
    </location>
</feature>
<dbReference type="PANTHER" id="PTHR36842:SF1">
    <property type="entry name" value="PROTEIN TOLB"/>
    <property type="match status" value="1"/>
</dbReference>
<proteinExistence type="predicted"/>
<dbReference type="RefSeq" id="WP_012106993.1">
    <property type="nucleotide sequence ID" value="NC_009712.1"/>
</dbReference>
<evidence type="ECO:0000259" key="2">
    <source>
        <dbReference type="PROSITE" id="PS50093"/>
    </source>
</evidence>
<accession>A7I897</accession>
<feature type="transmembrane region" description="Helical" evidence="1">
    <location>
        <begin position="439"/>
        <end position="457"/>
    </location>
</feature>
<dbReference type="GeneID" id="5411563"/>
<protein>
    <submittedName>
        <fullName evidence="3">PKD domain containing protein</fullName>
    </submittedName>
</protein>
<dbReference type="eggNOG" id="arCOG02510">
    <property type="taxonomic scope" value="Archaea"/>
</dbReference>
<dbReference type="OrthoDB" id="136775at2157"/>
<dbReference type="Gene3D" id="2.60.40.10">
    <property type="entry name" value="Immunoglobulins"/>
    <property type="match status" value="4"/>
</dbReference>
<gene>
    <name evidence="3" type="ordered locus">Mboo_1440</name>
</gene>
<evidence type="ECO:0000313" key="3">
    <source>
        <dbReference type="EMBL" id="ABS55958.1"/>
    </source>
</evidence>
<keyword evidence="1" id="KW-0812">Transmembrane</keyword>
<feature type="domain" description="PKD" evidence="2">
    <location>
        <begin position="214"/>
        <end position="297"/>
    </location>
</feature>
<feature type="transmembrane region" description="Helical" evidence="1">
    <location>
        <begin position="21"/>
        <end position="42"/>
    </location>
</feature>
<keyword evidence="1" id="KW-0472">Membrane</keyword>
<name>A7I897_METB6</name>
<dbReference type="InterPro" id="IPR005468">
    <property type="entry name" value="Avidin/str"/>
</dbReference>
<keyword evidence="1" id="KW-1133">Transmembrane helix</keyword>
<dbReference type="KEGG" id="mbn:Mboo_1440"/>
<sequence length="460" mass="47777" precursor="true">MICLIKKKKTDCGRSLAFAGYGLLTGCIFLLGLLCLILPVAAETYTTVPVASFTASPASGTAPLTVTFTDASANATSWSWSFGDGNTSTTENPSWTYTSAGTYTATLTSTNSFGSNSTTKTITVKSAVTTPVSSFSASATSGTAPLTVTFTDTSTNSPTSWSWIFGDGNTSTSESPSWTYTSAGTYTVYLTAGNSAGQSTSYKVITVSSATTTPVASFTSNVTSGVLPFAVQFNDTSTNTPTSWSWVFGDGYTSTTENPVHTYTSAGTYTVYLTAANSAGSNVTYVSDYITVTANATPVASFSSNVSSGTVPFAVQFNDTSTNTPTSWYWEFGDGYVSSVENPVHTYSVSGVYTVTFTATNGEGSNVTTEEDYITASSAAISSTYVATPLPTSAVTPLFTAAPTYAITTSATTTSSVDDWLAKQNAIITTATTKKAPGYDFPVALAGFAVVAGIVVFRRQ</sequence>
<dbReference type="SMART" id="SM00089">
    <property type="entry name" value="PKD"/>
    <property type="match status" value="4"/>
</dbReference>
<feature type="domain" description="PKD" evidence="2">
    <location>
        <begin position="70"/>
        <end position="131"/>
    </location>
</feature>
<dbReference type="InterPro" id="IPR013783">
    <property type="entry name" value="Ig-like_fold"/>
</dbReference>
<dbReference type="EMBL" id="CP000780">
    <property type="protein sequence ID" value="ABS55958.1"/>
    <property type="molecule type" value="Genomic_DNA"/>
</dbReference>
<dbReference type="CDD" id="cd00146">
    <property type="entry name" value="PKD"/>
    <property type="match status" value="4"/>
</dbReference>
<keyword evidence="4" id="KW-1185">Reference proteome</keyword>